<dbReference type="EMBL" id="JBIRGQ010000002">
    <property type="protein sequence ID" value="MFH8545145.1"/>
    <property type="molecule type" value="Genomic_DNA"/>
</dbReference>
<dbReference type="RefSeq" id="WP_397709883.1">
    <property type="nucleotide sequence ID" value="NZ_JBIRGN010000002.1"/>
</dbReference>
<feature type="domain" description="SCP2" evidence="1">
    <location>
        <begin position="63"/>
        <end position="151"/>
    </location>
</feature>
<evidence type="ECO:0000313" key="3">
    <source>
        <dbReference type="Proteomes" id="UP001610818"/>
    </source>
</evidence>
<reference evidence="2 3" key="1">
    <citation type="submission" date="2024-10" db="EMBL/GenBank/DDBJ databases">
        <title>The Natural Products Discovery Center: Release of the First 8490 Sequenced Strains for Exploring Actinobacteria Biosynthetic Diversity.</title>
        <authorList>
            <person name="Kalkreuter E."/>
            <person name="Kautsar S.A."/>
            <person name="Yang D."/>
            <person name="Bader C.D."/>
            <person name="Teijaro C.N."/>
            <person name="Fluegel L."/>
            <person name="Davis C.M."/>
            <person name="Simpson J.R."/>
            <person name="Lauterbach L."/>
            <person name="Steele A.D."/>
            <person name="Gui C."/>
            <person name="Meng S."/>
            <person name="Li G."/>
            <person name="Viehrig K."/>
            <person name="Ye F."/>
            <person name="Su P."/>
            <person name="Kiefer A.F."/>
            <person name="Nichols A."/>
            <person name="Cepeda A.J."/>
            <person name="Yan W."/>
            <person name="Fan B."/>
            <person name="Jiang Y."/>
            <person name="Adhikari A."/>
            <person name="Zheng C.-J."/>
            <person name="Schuster L."/>
            <person name="Cowan T.M."/>
            <person name="Smanski M.J."/>
            <person name="Chevrette M.G."/>
            <person name="De Carvalho L.P.S."/>
            <person name="Shen B."/>
        </authorList>
    </citation>
    <scope>NUCLEOTIDE SEQUENCE [LARGE SCALE GENOMIC DNA]</scope>
    <source>
        <strain evidence="2 3">NPDC017990</strain>
    </source>
</reference>
<evidence type="ECO:0000313" key="2">
    <source>
        <dbReference type="EMBL" id="MFH8545145.1"/>
    </source>
</evidence>
<name>A0ABW7QLQ6_9ACTN</name>
<protein>
    <submittedName>
        <fullName evidence="2">SCP2 sterol-binding domain-containing protein</fullName>
    </submittedName>
</protein>
<gene>
    <name evidence="2" type="ORF">ACH4F9_09120</name>
</gene>
<sequence>MADGVGGAEGVAGLDFASVTPEEFAKIVKGLSGKEITEIAQDAELRARVLQEVFGRMGRQFKPEAAGTLKALIRWKITGIDEAVYETDISEGTCVVREGRSDAEPRVTLVMADAEFLKLVSGNANPVTMFMMRKLKIAGDVALAAGLTRYFDIPKA</sequence>
<accession>A0ABW7QLQ6</accession>
<dbReference type="Proteomes" id="UP001610818">
    <property type="component" value="Unassembled WGS sequence"/>
</dbReference>
<dbReference type="Pfam" id="PF02036">
    <property type="entry name" value="SCP2"/>
    <property type="match status" value="1"/>
</dbReference>
<dbReference type="InterPro" id="IPR036527">
    <property type="entry name" value="SCP2_sterol-bd_dom_sf"/>
</dbReference>
<proteinExistence type="predicted"/>
<dbReference type="PANTHER" id="PTHR10094">
    <property type="entry name" value="STEROL CARRIER PROTEIN 2 SCP-2 FAMILY PROTEIN"/>
    <property type="match status" value="1"/>
</dbReference>
<comment type="caution">
    <text evidence="2">The sequence shown here is derived from an EMBL/GenBank/DDBJ whole genome shotgun (WGS) entry which is preliminary data.</text>
</comment>
<dbReference type="SUPFAM" id="SSF55718">
    <property type="entry name" value="SCP-like"/>
    <property type="match status" value="1"/>
</dbReference>
<dbReference type="InterPro" id="IPR003033">
    <property type="entry name" value="SCP2_sterol-bd_dom"/>
</dbReference>
<dbReference type="Gene3D" id="3.30.1050.10">
    <property type="entry name" value="SCP2 sterol-binding domain"/>
    <property type="match status" value="1"/>
</dbReference>
<keyword evidence="3" id="KW-1185">Reference proteome</keyword>
<evidence type="ECO:0000259" key="1">
    <source>
        <dbReference type="Pfam" id="PF02036"/>
    </source>
</evidence>
<dbReference type="PANTHER" id="PTHR10094:SF25">
    <property type="entry name" value="SCP2 STEROL-BINDING DOMAIN-CONTAINING PROTEIN 1"/>
    <property type="match status" value="1"/>
</dbReference>
<organism evidence="2 3">
    <name type="scientific">Streptomyces longisporoflavus</name>
    <dbReference type="NCBI Taxonomy" id="28044"/>
    <lineage>
        <taxon>Bacteria</taxon>
        <taxon>Bacillati</taxon>
        <taxon>Actinomycetota</taxon>
        <taxon>Actinomycetes</taxon>
        <taxon>Kitasatosporales</taxon>
        <taxon>Streptomycetaceae</taxon>
        <taxon>Streptomyces</taxon>
    </lineage>
</organism>